<evidence type="ECO:0000313" key="7">
    <source>
        <dbReference type="EMBL" id="MBD7918666.1"/>
    </source>
</evidence>
<feature type="domain" description="Lactate/malate dehydrogenase N-terminal" evidence="5">
    <location>
        <begin position="2"/>
        <end position="141"/>
    </location>
</feature>
<evidence type="ECO:0000256" key="2">
    <source>
        <dbReference type="ARBA" id="ARBA00023002"/>
    </source>
</evidence>
<accession>A0ABR8QE13</accession>
<comment type="similarity">
    <text evidence="1">Belongs to the LDH/MDH superfamily. LDH family.</text>
</comment>
<keyword evidence="3" id="KW-0520">NAD</keyword>
<dbReference type="Proteomes" id="UP000604241">
    <property type="component" value="Unassembled WGS sequence"/>
</dbReference>
<dbReference type="InterPro" id="IPR015955">
    <property type="entry name" value="Lactate_DH/Glyco_Ohase_4_C"/>
</dbReference>
<dbReference type="EMBL" id="JACSQV010000008">
    <property type="protein sequence ID" value="MBD7918666.1"/>
    <property type="molecule type" value="Genomic_DNA"/>
</dbReference>
<evidence type="ECO:0000259" key="6">
    <source>
        <dbReference type="Pfam" id="PF02866"/>
    </source>
</evidence>
<evidence type="ECO:0000259" key="5">
    <source>
        <dbReference type="Pfam" id="PF00056"/>
    </source>
</evidence>
<dbReference type="Gene3D" id="3.90.110.10">
    <property type="entry name" value="Lactate dehydrogenase/glycoside hydrolase, family 4, C-terminal"/>
    <property type="match status" value="1"/>
</dbReference>
<evidence type="ECO:0000256" key="1">
    <source>
        <dbReference type="ARBA" id="ARBA00006054"/>
    </source>
</evidence>
<dbReference type="PIRSF" id="PIRSF000102">
    <property type="entry name" value="Lac_mal_DH"/>
    <property type="match status" value="1"/>
</dbReference>
<sequence>MDVAVLGATGDVGRQICTQLVERQVLPTTSRLQLVGRPGGASGRAVHGLRADLVDAYDEHAPVLDVALDPDDVVADVVVVAAGRTVPPRSGGVPPSRTELAEANAAVFRAYADALAAHGSGSEVVVVVANPVELGVAIMAERLGRHRVVGMGAWLDTLRFRREVAVQLGVRRHRVGGFVAGQHGDDAVPLWSTVRISGLDVAERERAVARLRGARTLTTFPAEIQQAKTDLLDVAATDVAAAFALIDSWPPDLRALARPWMTHQSGAKTATGTASATIDLLETVLDGREMVVAGQVALAGEVAVGGAPVHGVLGVPLVLGPEGWTRVLLDALPPDEDARLAAAAGVIAAGTAPWTAAAEGSR</sequence>
<evidence type="ECO:0000256" key="4">
    <source>
        <dbReference type="RuleBase" id="RU003369"/>
    </source>
</evidence>
<dbReference type="InterPro" id="IPR022383">
    <property type="entry name" value="Lactate/malate_DH_C"/>
</dbReference>
<protein>
    <submittedName>
        <fullName evidence="7">Lactate dehydrogenase</fullName>
    </submittedName>
</protein>
<gene>
    <name evidence="7" type="ORF">H9657_10315</name>
</gene>
<dbReference type="Gene3D" id="3.40.50.720">
    <property type="entry name" value="NAD(P)-binding Rossmann-like Domain"/>
    <property type="match status" value="1"/>
</dbReference>
<reference evidence="7 8" key="1">
    <citation type="submission" date="2020-08" db="EMBL/GenBank/DDBJ databases">
        <title>A Genomic Blueprint of the Chicken Gut Microbiome.</title>
        <authorList>
            <person name="Gilroy R."/>
            <person name="Ravi A."/>
            <person name="Getino M."/>
            <person name="Pursley I."/>
            <person name="Horton D.L."/>
            <person name="Alikhan N.-F."/>
            <person name="Baker D."/>
            <person name="Gharbi K."/>
            <person name="Hall N."/>
            <person name="Watson M."/>
            <person name="Adriaenssens E.M."/>
            <person name="Foster-Nyarko E."/>
            <person name="Jarju S."/>
            <person name="Secka A."/>
            <person name="Antonio M."/>
            <person name="Oren A."/>
            <person name="Chaudhuri R."/>
            <person name="La Ragione R.M."/>
            <person name="Hildebrand F."/>
            <person name="Pallen M.J."/>
        </authorList>
    </citation>
    <scope>NUCLEOTIDE SEQUENCE [LARGE SCALE GENOMIC DNA]</scope>
    <source>
        <strain evidence="7 8">Sa3CUA2</strain>
    </source>
</reference>
<dbReference type="Pfam" id="PF00056">
    <property type="entry name" value="Ldh_1_N"/>
    <property type="match status" value="1"/>
</dbReference>
<keyword evidence="2 4" id="KW-0560">Oxidoreductase</keyword>
<dbReference type="RefSeq" id="WP_191783061.1">
    <property type="nucleotide sequence ID" value="NZ_JACSQV010000008.1"/>
</dbReference>
<dbReference type="InterPro" id="IPR001236">
    <property type="entry name" value="Lactate/malate_DH_N"/>
</dbReference>
<name>A0ABR8QE13_9CELL</name>
<dbReference type="InterPro" id="IPR036291">
    <property type="entry name" value="NAD(P)-bd_dom_sf"/>
</dbReference>
<feature type="domain" description="Lactate/malate dehydrogenase C-terminal" evidence="6">
    <location>
        <begin position="155"/>
        <end position="247"/>
    </location>
</feature>
<dbReference type="SUPFAM" id="SSF51735">
    <property type="entry name" value="NAD(P)-binding Rossmann-fold domains"/>
    <property type="match status" value="1"/>
</dbReference>
<dbReference type="PANTHER" id="PTHR43128">
    <property type="entry name" value="L-2-HYDROXYCARBOXYLATE DEHYDROGENASE (NAD(P)(+))"/>
    <property type="match status" value="1"/>
</dbReference>
<dbReference type="PANTHER" id="PTHR43128:SF16">
    <property type="entry name" value="L-LACTATE DEHYDROGENASE"/>
    <property type="match status" value="1"/>
</dbReference>
<proteinExistence type="inferred from homology"/>
<dbReference type="SUPFAM" id="SSF56327">
    <property type="entry name" value="LDH C-terminal domain-like"/>
    <property type="match status" value="1"/>
</dbReference>
<dbReference type="Pfam" id="PF02866">
    <property type="entry name" value="Ldh_1_C"/>
    <property type="match status" value="1"/>
</dbReference>
<evidence type="ECO:0000256" key="3">
    <source>
        <dbReference type="ARBA" id="ARBA00023027"/>
    </source>
</evidence>
<dbReference type="InterPro" id="IPR001557">
    <property type="entry name" value="L-lactate/malate_DH"/>
</dbReference>
<comment type="caution">
    <text evidence="7">The sequence shown here is derived from an EMBL/GenBank/DDBJ whole genome shotgun (WGS) entry which is preliminary data.</text>
</comment>
<evidence type="ECO:0000313" key="8">
    <source>
        <dbReference type="Proteomes" id="UP000604241"/>
    </source>
</evidence>
<organism evidence="7 8">
    <name type="scientific">Cellulomonas avistercoris</name>
    <dbReference type="NCBI Taxonomy" id="2762242"/>
    <lineage>
        <taxon>Bacteria</taxon>
        <taxon>Bacillati</taxon>
        <taxon>Actinomycetota</taxon>
        <taxon>Actinomycetes</taxon>
        <taxon>Micrococcales</taxon>
        <taxon>Cellulomonadaceae</taxon>
        <taxon>Cellulomonas</taxon>
    </lineage>
</organism>
<keyword evidence="8" id="KW-1185">Reference proteome</keyword>